<name>A0A0V1FH39_TRIPS</name>
<gene>
    <name evidence="1" type="ORF">T4D_2356</name>
</gene>
<organism evidence="1 2">
    <name type="scientific">Trichinella pseudospiralis</name>
    <name type="common">Parasitic roundworm</name>
    <dbReference type="NCBI Taxonomy" id="6337"/>
    <lineage>
        <taxon>Eukaryota</taxon>
        <taxon>Metazoa</taxon>
        <taxon>Ecdysozoa</taxon>
        <taxon>Nematoda</taxon>
        <taxon>Enoplea</taxon>
        <taxon>Dorylaimia</taxon>
        <taxon>Trichinellida</taxon>
        <taxon>Trichinellidae</taxon>
        <taxon>Trichinella</taxon>
    </lineage>
</organism>
<keyword evidence="2" id="KW-1185">Reference proteome</keyword>
<sequence length="65" mass="7534">MHLFHLETLIKISVAFLAILYRPTVKVRTDIVEKKGQFAIRKCNVPLQKRTQDKLTTLILSNGKR</sequence>
<evidence type="ECO:0000313" key="1">
    <source>
        <dbReference type="EMBL" id="KRY84595.1"/>
    </source>
</evidence>
<accession>A0A0V1FH39</accession>
<evidence type="ECO:0000313" key="2">
    <source>
        <dbReference type="Proteomes" id="UP000054995"/>
    </source>
</evidence>
<dbReference type="Proteomes" id="UP000054995">
    <property type="component" value="Unassembled WGS sequence"/>
</dbReference>
<dbReference type="AlphaFoldDB" id="A0A0V1FH39"/>
<protein>
    <submittedName>
        <fullName evidence="1">Uncharacterized protein</fullName>
    </submittedName>
</protein>
<reference evidence="1 2" key="1">
    <citation type="submission" date="2015-01" db="EMBL/GenBank/DDBJ databases">
        <title>Evolution of Trichinella species and genotypes.</title>
        <authorList>
            <person name="Korhonen P.K."/>
            <person name="Edoardo P."/>
            <person name="Giuseppe L.R."/>
            <person name="Gasser R.B."/>
        </authorList>
    </citation>
    <scope>NUCLEOTIDE SEQUENCE [LARGE SCALE GENOMIC DNA]</scope>
    <source>
        <strain evidence="1">ISS470</strain>
    </source>
</reference>
<dbReference type="EMBL" id="JYDT01000111">
    <property type="protein sequence ID" value="KRY84595.1"/>
    <property type="molecule type" value="Genomic_DNA"/>
</dbReference>
<proteinExistence type="predicted"/>
<comment type="caution">
    <text evidence="1">The sequence shown here is derived from an EMBL/GenBank/DDBJ whole genome shotgun (WGS) entry which is preliminary data.</text>
</comment>